<accession>A0A8K0XNT7</accession>
<dbReference type="EMBL" id="JAEVFJ010000020">
    <property type="protein sequence ID" value="KAH8099392.1"/>
    <property type="molecule type" value="Genomic_DNA"/>
</dbReference>
<reference evidence="2" key="1">
    <citation type="journal article" date="2021" name="New Phytol.">
        <title>Evolutionary innovations through gain and loss of genes in the ectomycorrhizal Boletales.</title>
        <authorList>
            <person name="Wu G."/>
            <person name="Miyauchi S."/>
            <person name="Morin E."/>
            <person name="Kuo A."/>
            <person name="Drula E."/>
            <person name="Varga T."/>
            <person name="Kohler A."/>
            <person name="Feng B."/>
            <person name="Cao Y."/>
            <person name="Lipzen A."/>
            <person name="Daum C."/>
            <person name="Hundley H."/>
            <person name="Pangilinan J."/>
            <person name="Johnson J."/>
            <person name="Barry K."/>
            <person name="LaButti K."/>
            <person name="Ng V."/>
            <person name="Ahrendt S."/>
            <person name="Min B."/>
            <person name="Choi I.G."/>
            <person name="Park H."/>
            <person name="Plett J.M."/>
            <person name="Magnuson J."/>
            <person name="Spatafora J.W."/>
            <person name="Nagy L.G."/>
            <person name="Henrissat B."/>
            <person name="Grigoriev I.V."/>
            <person name="Yang Z.L."/>
            <person name="Xu J."/>
            <person name="Martin F.M."/>
        </authorList>
    </citation>
    <scope>NUCLEOTIDE SEQUENCE</scope>
    <source>
        <strain evidence="2">KKN 215</strain>
    </source>
</reference>
<name>A0A8K0XNT7_9AGAR</name>
<proteinExistence type="predicted"/>
<dbReference type="OrthoDB" id="2684446at2759"/>
<sequence>MNRPLTHSLPDQLTLHHDPPLPPGFVPTNHHRPPKLDSHSRRALSYHHQPTLSQPLSSASAFSTTQLMAARTARPIPQAYHDDPAFSSDPDENPHFSMSSLGDFLPANLSALDVHASMHDNLYPPSARDPQSVSPQHLRSRSAAYDPQPPRSGYPNHPRAYSHNTTLPPPRAPPSHDTWAFRPFDDPLDDFPSTDDVLAPVSHSFADRSRTHAPLSQSHYQPNVSPSSSASSSPISPPLSLESAPSTFSHSSYSHTSYSQSAYSHSSHSHSSHSYNSHNSDSNLASSGSTKKVSSKKAPPPEVVLLPPPAYSPLPLPTDQLIPVAADPVPEQRRPSIPTLAAPPRPVAAPPPPAPATETTPTRPPQLKKQRSRKQSLTPPGGLDKIDELDESDPLGFAWHHDSRYEAIKKVAETEAGIKEGKDAAKTLMEKERKKVCSSLYSTIRRSNGMIAQEIQG</sequence>
<dbReference type="Proteomes" id="UP000813824">
    <property type="component" value="Unassembled WGS sequence"/>
</dbReference>
<organism evidence="2 3">
    <name type="scientific">Cristinia sonorae</name>
    <dbReference type="NCBI Taxonomy" id="1940300"/>
    <lineage>
        <taxon>Eukaryota</taxon>
        <taxon>Fungi</taxon>
        <taxon>Dikarya</taxon>
        <taxon>Basidiomycota</taxon>
        <taxon>Agaricomycotina</taxon>
        <taxon>Agaricomycetes</taxon>
        <taxon>Agaricomycetidae</taxon>
        <taxon>Agaricales</taxon>
        <taxon>Pleurotineae</taxon>
        <taxon>Stephanosporaceae</taxon>
        <taxon>Cristinia</taxon>
    </lineage>
</organism>
<dbReference type="AlphaFoldDB" id="A0A8K0XNT7"/>
<feature type="region of interest" description="Disordered" evidence="1">
    <location>
        <begin position="329"/>
        <end position="390"/>
    </location>
</feature>
<feature type="compositionally biased region" description="Pro residues" evidence="1">
    <location>
        <begin position="298"/>
        <end position="311"/>
    </location>
</feature>
<comment type="caution">
    <text evidence="2">The sequence shown here is derived from an EMBL/GenBank/DDBJ whole genome shotgun (WGS) entry which is preliminary data.</text>
</comment>
<feature type="compositionally biased region" description="Low complexity" evidence="1">
    <location>
        <begin position="272"/>
        <end position="292"/>
    </location>
</feature>
<keyword evidence="3" id="KW-1185">Reference proteome</keyword>
<feature type="compositionally biased region" description="Polar residues" evidence="1">
    <location>
        <begin position="48"/>
        <end position="67"/>
    </location>
</feature>
<evidence type="ECO:0000313" key="2">
    <source>
        <dbReference type="EMBL" id="KAH8099392.1"/>
    </source>
</evidence>
<protein>
    <submittedName>
        <fullName evidence="2">Uncharacterized protein</fullName>
    </submittedName>
</protein>
<feature type="region of interest" description="Disordered" evidence="1">
    <location>
        <begin position="120"/>
        <end position="181"/>
    </location>
</feature>
<feature type="region of interest" description="Disordered" evidence="1">
    <location>
        <begin position="1"/>
        <end position="99"/>
    </location>
</feature>
<gene>
    <name evidence="2" type="ORF">BXZ70DRAFT_297335</name>
</gene>
<feature type="compositionally biased region" description="Low complexity" evidence="1">
    <location>
        <begin position="225"/>
        <end position="266"/>
    </location>
</feature>
<feature type="compositionally biased region" description="Pro residues" evidence="1">
    <location>
        <begin position="341"/>
        <end position="355"/>
    </location>
</feature>
<evidence type="ECO:0000256" key="1">
    <source>
        <dbReference type="SAM" id="MobiDB-lite"/>
    </source>
</evidence>
<feature type="compositionally biased region" description="Polar residues" evidence="1">
    <location>
        <begin position="214"/>
        <end position="224"/>
    </location>
</feature>
<evidence type="ECO:0000313" key="3">
    <source>
        <dbReference type="Proteomes" id="UP000813824"/>
    </source>
</evidence>
<feature type="region of interest" description="Disordered" evidence="1">
    <location>
        <begin position="208"/>
        <end position="311"/>
    </location>
</feature>